<sequence length="87" mass="10034">MNEIATDRQKIFYEVDGQEVMSTLKTKRSKGEISSLWTYGCICQLTYLRIYEGVLKKGDFITSINTRKKIKGKNEYTNIGIDEVSED</sequence>
<organism evidence="1 2">
    <name type="scientific">Cichorium intybus</name>
    <name type="common">Chicory</name>
    <dbReference type="NCBI Taxonomy" id="13427"/>
    <lineage>
        <taxon>Eukaryota</taxon>
        <taxon>Viridiplantae</taxon>
        <taxon>Streptophyta</taxon>
        <taxon>Embryophyta</taxon>
        <taxon>Tracheophyta</taxon>
        <taxon>Spermatophyta</taxon>
        <taxon>Magnoliopsida</taxon>
        <taxon>eudicotyledons</taxon>
        <taxon>Gunneridae</taxon>
        <taxon>Pentapetalae</taxon>
        <taxon>asterids</taxon>
        <taxon>campanulids</taxon>
        <taxon>Asterales</taxon>
        <taxon>Asteraceae</taxon>
        <taxon>Cichorioideae</taxon>
        <taxon>Cichorieae</taxon>
        <taxon>Cichoriinae</taxon>
        <taxon>Cichorium</taxon>
    </lineage>
</organism>
<proteinExistence type="predicted"/>
<evidence type="ECO:0000313" key="1">
    <source>
        <dbReference type="EMBL" id="KAI3739950.1"/>
    </source>
</evidence>
<protein>
    <submittedName>
        <fullName evidence="1">Uncharacterized protein</fullName>
    </submittedName>
</protein>
<accession>A0ACB9D061</accession>
<keyword evidence="2" id="KW-1185">Reference proteome</keyword>
<name>A0ACB9D061_CICIN</name>
<dbReference type="Proteomes" id="UP001055811">
    <property type="component" value="Linkage Group LG05"/>
</dbReference>
<comment type="caution">
    <text evidence="1">The sequence shown here is derived from an EMBL/GenBank/DDBJ whole genome shotgun (WGS) entry which is preliminary data.</text>
</comment>
<reference evidence="1 2" key="2">
    <citation type="journal article" date="2022" name="Mol. Ecol. Resour.">
        <title>The genomes of chicory, endive, great burdock and yacon provide insights into Asteraceae paleo-polyploidization history and plant inulin production.</title>
        <authorList>
            <person name="Fan W."/>
            <person name="Wang S."/>
            <person name="Wang H."/>
            <person name="Wang A."/>
            <person name="Jiang F."/>
            <person name="Liu H."/>
            <person name="Zhao H."/>
            <person name="Xu D."/>
            <person name="Zhang Y."/>
        </authorList>
    </citation>
    <scope>NUCLEOTIDE SEQUENCE [LARGE SCALE GENOMIC DNA]</scope>
    <source>
        <strain evidence="2">cv. Punajuju</strain>
        <tissue evidence="1">Leaves</tissue>
    </source>
</reference>
<gene>
    <name evidence="1" type="ORF">L2E82_30364</name>
</gene>
<reference evidence="2" key="1">
    <citation type="journal article" date="2022" name="Mol. Ecol. Resour.">
        <title>The genomes of chicory, endive, great burdock and yacon provide insights into Asteraceae palaeo-polyploidization history and plant inulin production.</title>
        <authorList>
            <person name="Fan W."/>
            <person name="Wang S."/>
            <person name="Wang H."/>
            <person name="Wang A."/>
            <person name="Jiang F."/>
            <person name="Liu H."/>
            <person name="Zhao H."/>
            <person name="Xu D."/>
            <person name="Zhang Y."/>
        </authorList>
    </citation>
    <scope>NUCLEOTIDE SEQUENCE [LARGE SCALE GENOMIC DNA]</scope>
    <source>
        <strain evidence="2">cv. Punajuju</strain>
    </source>
</reference>
<dbReference type="EMBL" id="CM042013">
    <property type="protein sequence ID" value="KAI3739950.1"/>
    <property type="molecule type" value="Genomic_DNA"/>
</dbReference>
<evidence type="ECO:0000313" key="2">
    <source>
        <dbReference type="Proteomes" id="UP001055811"/>
    </source>
</evidence>